<gene>
    <name evidence="2" type="ORF">CYCCA115_LOCUS19567</name>
</gene>
<sequence length="171" mass="19002">MDTSFLIAFLKASENIQDGQVMLIGKANADSKADLDNWLIKVIQSDFREASKVLEVQLHSKDGSTLPKHDPNDAGLEKLIVASHTSLAAAAIPAVTLPIDERSIIEILDDSVDDETETDETELNRDIVASMPSAEIQRLRQVKITKVASDEEEVDQEFSQMQQQMMSLYEE</sequence>
<name>A0AAD2JMF1_9STRA</name>
<organism evidence="2 3">
    <name type="scientific">Cylindrotheca closterium</name>
    <dbReference type="NCBI Taxonomy" id="2856"/>
    <lineage>
        <taxon>Eukaryota</taxon>
        <taxon>Sar</taxon>
        <taxon>Stramenopiles</taxon>
        <taxon>Ochrophyta</taxon>
        <taxon>Bacillariophyta</taxon>
        <taxon>Bacillariophyceae</taxon>
        <taxon>Bacillariophycidae</taxon>
        <taxon>Bacillariales</taxon>
        <taxon>Bacillariaceae</taxon>
        <taxon>Cylindrotheca</taxon>
    </lineage>
</organism>
<feature type="region of interest" description="Disordered" evidence="1">
    <location>
        <begin position="150"/>
        <end position="171"/>
    </location>
</feature>
<feature type="compositionally biased region" description="Low complexity" evidence="1">
    <location>
        <begin position="160"/>
        <end position="171"/>
    </location>
</feature>
<proteinExistence type="predicted"/>
<dbReference type="Proteomes" id="UP001295423">
    <property type="component" value="Unassembled WGS sequence"/>
</dbReference>
<evidence type="ECO:0000256" key="1">
    <source>
        <dbReference type="SAM" id="MobiDB-lite"/>
    </source>
</evidence>
<accession>A0AAD2JMF1</accession>
<protein>
    <submittedName>
        <fullName evidence="2">Uncharacterized protein</fullName>
    </submittedName>
</protein>
<dbReference type="AlphaFoldDB" id="A0AAD2JMF1"/>
<evidence type="ECO:0000313" key="2">
    <source>
        <dbReference type="EMBL" id="CAJ1962187.1"/>
    </source>
</evidence>
<evidence type="ECO:0000313" key="3">
    <source>
        <dbReference type="Proteomes" id="UP001295423"/>
    </source>
</evidence>
<comment type="caution">
    <text evidence="2">The sequence shown here is derived from an EMBL/GenBank/DDBJ whole genome shotgun (WGS) entry which is preliminary data.</text>
</comment>
<reference evidence="2" key="1">
    <citation type="submission" date="2023-08" db="EMBL/GenBank/DDBJ databases">
        <authorList>
            <person name="Audoor S."/>
            <person name="Bilcke G."/>
        </authorList>
    </citation>
    <scope>NUCLEOTIDE SEQUENCE</scope>
</reference>
<dbReference type="EMBL" id="CAKOGP040002097">
    <property type="protein sequence ID" value="CAJ1962187.1"/>
    <property type="molecule type" value="Genomic_DNA"/>
</dbReference>
<keyword evidence="3" id="KW-1185">Reference proteome</keyword>